<comment type="catalytic activity">
    <reaction evidence="2">
        <text>2 GTP = 3',3'-c-di-GMP + 2 diphosphate</text>
        <dbReference type="Rhea" id="RHEA:24898"/>
        <dbReference type="ChEBI" id="CHEBI:33019"/>
        <dbReference type="ChEBI" id="CHEBI:37565"/>
        <dbReference type="ChEBI" id="CHEBI:58805"/>
        <dbReference type="EC" id="2.7.7.65"/>
    </reaction>
</comment>
<evidence type="ECO:0000256" key="2">
    <source>
        <dbReference type="ARBA" id="ARBA00034247"/>
    </source>
</evidence>
<dbReference type="AlphaFoldDB" id="A0A8B4S999"/>
<reference evidence="4 5" key="1">
    <citation type="submission" date="2018-06" db="EMBL/GenBank/DDBJ databases">
        <authorList>
            <consortium name="Pathogen Informatics"/>
            <person name="Doyle S."/>
        </authorList>
    </citation>
    <scope>NUCLEOTIDE SEQUENCE [LARGE SCALE GENOMIC DNA]</scope>
    <source>
        <strain evidence="4 5">NCTC10698</strain>
    </source>
</reference>
<dbReference type="CDD" id="cd01949">
    <property type="entry name" value="GGDEF"/>
    <property type="match status" value="1"/>
</dbReference>
<name>A0A8B4S999_COMTE</name>
<protein>
    <recommendedName>
        <fullName evidence="1">diguanylate cyclase</fullName>
        <ecNumber evidence="1">2.7.7.65</ecNumber>
    </recommendedName>
</protein>
<dbReference type="Pfam" id="PF00990">
    <property type="entry name" value="GGDEF"/>
    <property type="match status" value="1"/>
</dbReference>
<dbReference type="Gene3D" id="3.30.70.270">
    <property type="match status" value="1"/>
</dbReference>
<dbReference type="SUPFAM" id="SSF55785">
    <property type="entry name" value="PYP-like sensor domain (PAS domain)"/>
    <property type="match status" value="1"/>
</dbReference>
<dbReference type="PANTHER" id="PTHR45138">
    <property type="entry name" value="REGULATORY COMPONENTS OF SENSORY TRANSDUCTION SYSTEM"/>
    <property type="match status" value="1"/>
</dbReference>
<keyword evidence="5" id="KW-1185">Reference proteome</keyword>
<dbReference type="SUPFAM" id="SSF55073">
    <property type="entry name" value="Nucleotide cyclase"/>
    <property type="match status" value="1"/>
</dbReference>
<accession>A0A8B4S999</accession>
<gene>
    <name evidence="4" type="primary">ycdT_7</name>
    <name evidence="4" type="ORF">NCTC10698_03834</name>
</gene>
<organism evidence="4 5">
    <name type="scientific">Comamonas testosteroni</name>
    <name type="common">Pseudomonas testosteroni</name>
    <dbReference type="NCBI Taxonomy" id="285"/>
    <lineage>
        <taxon>Bacteria</taxon>
        <taxon>Pseudomonadati</taxon>
        <taxon>Pseudomonadota</taxon>
        <taxon>Betaproteobacteria</taxon>
        <taxon>Burkholderiales</taxon>
        <taxon>Comamonadaceae</taxon>
        <taxon>Comamonas</taxon>
    </lineage>
</organism>
<evidence type="ECO:0000256" key="1">
    <source>
        <dbReference type="ARBA" id="ARBA00012528"/>
    </source>
</evidence>
<dbReference type="InterPro" id="IPR000160">
    <property type="entry name" value="GGDEF_dom"/>
</dbReference>
<dbReference type="NCBIfam" id="TIGR00254">
    <property type="entry name" value="GGDEF"/>
    <property type="match status" value="1"/>
</dbReference>
<dbReference type="PANTHER" id="PTHR45138:SF9">
    <property type="entry name" value="DIGUANYLATE CYCLASE DGCM-RELATED"/>
    <property type="match status" value="1"/>
</dbReference>
<dbReference type="Gene3D" id="3.30.450.20">
    <property type="entry name" value="PAS domain"/>
    <property type="match status" value="1"/>
</dbReference>
<sequence length="343" mass="37482">MLVDVSAALVEGEKMILREFVVPASLVPMSDTTFFTASQYENICNGLPDPTFILTASGRYAAVLGGKDQRYYHDGTSLVGQSIADVLAPAKAQWFIQQIQEALSSQKMQVVEYELSAHDVLGLPLEGPAEAIWFEGRVSALGELFWGERAVVWVASNITASKRMQQQLQEQALNDELTGLCNRRGFMRELAQAYTAHRLQGRPAWLMSFDVDHFKAINDGLGHPAGDQALRDLAAAVRWLLAPEDVFCRLGGDEFAILCCDRHIAQVSGLARQLLEAGQQALQRYATGSPVPALSVGIAHFMPTDSSLEDIMRRADQALYSAKLQGGHRAVVADRGPADHCIA</sequence>
<dbReference type="InterPro" id="IPR029787">
    <property type="entry name" value="Nucleotide_cyclase"/>
</dbReference>
<dbReference type="Proteomes" id="UP000255070">
    <property type="component" value="Unassembled WGS sequence"/>
</dbReference>
<evidence type="ECO:0000259" key="3">
    <source>
        <dbReference type="PROSITE" id="PS50887"/>
    </source>
</evidence>
<evidence type="ECO:0000313" key="5">
    <source>
        <dbReference type="Proteomes" id="UP000255070"/>
    </source>
</evidence>
<dbReference type="PROSITE" id="PS50887">
    <property type="entry name" value="GGDEF"/>
    <property type="match status" value="1"/>
</dbReference>
<comment type="caution">
    <text evidence="4">The sequence shown here is derived from an EMBL/GenBank/DDBJ whole genome shotgun (WGS) entry which is preliminary data.</text>
</comment>
<evidence type="ECO:0000313" key="4">
    <source>
        <dbReference type="EMBL" id="SUY78905.1"/>
    </source>
</evidence>
<dbReference type="GO" id="GO:0005886">
    <property type="term" value="C:plasma membrane"/>
    <property type="evidence" value="ECO:0007669"/>
    <property type="project" value="TreeGrafter"/>
</dbReference>
<dbReference type="GO" id="GO:0052621">
    <property type="term" value="F:diguanylate cyclase activity"/>
    <property type="evidence" value="ECO:0007669"/>
    <property type="project" value="UniProtKB-EC"/>
</dbReference>
<dbReference type="InterPro" id="IPR050469">
    <property type="entry name" value="Diguanylate_Cyclase"/>
</dbReference>
<dbReference type="GO" id="GO:1902201">
    <property type="term" value="P:negative regulation of bacterial-type flagellum-dependent cell motility"/>
    <property type="evidence" value="ECO:0007669"/>
    <property type="project" value="TreeGrafter"/>
</dbReference>
<keyword evidence="4" id="KW-0548">Nucleotidyltransferase</keyword>
<dbReference type="InterPro" id="IPR043128">
    <property type="entry name" value="Rev_trsase/Diguanyl_cyclase"/>
</dbReference>
<keyword evidence="4" id="KW-0808">Transferase</keyword>
<feature type="domain" description="GGDEF" evidence="3">
    <location>
        <begin position="202"/>
        <end position="335"/>
    </location>
</feature>
<dbReference type="SMART" id="SM00267">
    <property type="entry name" value="GGDEF"/>
    <property type="match status" value="1"/>
</dbReference>
<dbReference type="GO" id="GO:0043709">
    <property type="term" value="P:cell adhesion involved in single-species biofilm formation"/>
    <property type="evidence" value="ECO:0007669"/>
    <property type="project" value="TreeGrafter"/>
</dbReference>
<dbReference type="EC" id="2.7.7.65" evidence="1"/>
<proteinExistence type="predicted"/>
<dbReference type="InterPro" id="IPR035965">
    <property type="entry name" value="PAS-like_dom_sf"/>
</dbReference>
<dbReference type="EMBL" id="UFXL01000001">
    <property type="protein sequence ID" value="SUY78905.1"/>
    <property type="molecule type" value="Genomic_DNA"/>
</dbReference>